<dbReference type="Pfam" id="PF01522">
    <property type="entry name" value="Polysacc_deac_1"/>
    <property type="match status" value="1"/>
</dbReference>
<dbReference type="SUPFAM" id="SSF88713">
    <property type="entry name" value="Glycoside hydrolase/deacetylase"/>
    <property type="match status" value="1"/>
</dbReference>
<evidence type="ECO:0000259" key="4">
    <source>
        <dbReference type="PROSITE" id="PS51677"/>
    </source>
</evidence>
<dbReference type="PANTHER" id="PTHR34216:SF3">
    <property type="entry name" value="POLY-BETA-1,6-N-ACETYL-D-GLUCOSAMINE N-DEACETYLASE"/>
    <property type="match status" value="1"/>
</dbReference>
<feature type="chain" id="PRO_5046201710" evidence="3">
    <location>
        <begin position="24"/>
        <end position="345"/>
    </location>
</feature>
<accession>A0ABV7CQ94</accession>
<organism evidence="5 6">
    <name type="scientific">Pseudoalteromonas fenneropenaei</name>
    <dbReference type="NCBI Taxonomy" id="1737459"/>
    <lineage>
        <taxon>Bacteria</taxon>
        <taxon>Pseudomonadati</taxon>
        <taxon>Pseudomonadota</taxon>
        <taxon>Gammaproteobacteria</taxon>
        <taxon>Alteromonadales</taxon>
        <taxon>Pseudoalteromonadaceae</taxon>
        <taxon>Pseudoalteromonas</taxon>
    </lineage>
</organism>
<dbReference type="PANTHER" id="PTHR34216">
    <property type="match status" value="1"/>
</dbReference>
<keyword evidence="2 3" id="KW-0732">Signal</keyword>
<dbReference type="EC" id="3.-.-.-" evidence="5"/>
<feature type="signal peptide" evidence="3">
    <location>
        <begin position="1"/>
        <end position="23"/>
    </location>
</feature>
<evidence type="ECO:0000256" key="1">
    <source>
        <dbReference type="ARBA" id="ARBA00004613"/>
    </source>
</evidence>
<dbReference type="InterPro" id="IPR051398">
    <property type="entry name" value="Polysacch_Deacetylase"/>
</dbReference>
<protein>
    <submittedName>
        <fullName evidence="5">Polysaccharide deacetylase family protein</fullName>
        <ecNumber evidence="5">3.-.-.-</ecNumber>
    </submittedName>
</protein>
<keyword evidence="5" id="KW-0378">Hydrolase</keyword>
<evidence type="ECO:0000256" key="3">
    <source>
        <dbReference type="SAM" id="SignalP"/>
    </source>
</evidence>
<dbReference type="GO" id="GO:0016787">
    <property type="term" value="F:hydrolase activity"/>
    <property type="evidence" value="ECO:0007669"/>
    <property type="project" value="UniProtKB-KW"/>
</dbReference>
<dbReference type="RefSeq" id="WP_377128886.1">
    <property type="nucleotide sequence ID" value="NZ_JBHRSD010000048.1"/>
</dbReference>
<dbReference type="Gene3D" id="3.20.20.370">
    <property type="entry name" value="Glycoside hydrolase/deacetylase"/>
    <property type="match status" value="1"/>
</dbReference>
<evidence type="ECO:0000256" key="2">
    <source>
        <dbReference type="ARBA" id="ARBA00022729"/>
    </source>
</evidence>
<reference evidence="6" key="1">
    <citation type="journal article" date="2019" name="Int. J. Syst. Evol. Microbiol.">
        <title>The Global Catalogue of Microorganisms (GCM) 10K type strain sequencing project: providing services to taxonomists for standard genome sequencing and annotation.</title>
        <authorList>
            <consortium name="The Broad Institute Genomics Platform"/>
            <consortium name="The Broad Institute Genome Sequencing Center for Infectious Disease"/>
            <person name="Wu L."/>
            <person name="Ma J."/>
        </authorList>
    </citation>
    <scope>NUCLEOTIDE SEQUENCE [LARGE SCALE GENOMIC DNA]</scope>
    <source>
        <strain evidence="6">KCTC 42730</strain>
    </source>
</reference>
<proteinExistence type="predicted"/>
<dbReference type="PROSITE" id="PS51677">
    <property type="entry name" value="NODB"/>
    <property type="match status" value="1"/>
</dbReference>
<comment type="caution">
    <text evidence="5">The sequence shown here is derived from an EMBL/GenBank/DDBJ whole genome shotgun (WGS) entry which is preliminary data.</text>
</comment>
<gene>
    <name evidence="5" type="ORF">ACFOEE_20230</name>
</gene>
<evidence type="ECO:0000313" key="5">
    <source>
        <dbReference type="EMBL" id="MFC3034840.1"/>
    </source>
</evidence>
<dbReference type="CDD" id="cd10973">
    <property type="entry name" value="CE4_DAC_u4_5s"/>
    <property type="match status" value="1"/>
</dbReference>
<comment type="subcellular location">
    <subcellularLocation>
        <location evidence="1">Secreted</location>
    </subcellularLocation>
</comment>
<dbReference type="InterPro" id="IPR002509">
    <property type="entry name" value="NODB_dom"/>
</dbReference>
<dbReference type="InterPro" id="IPR011330">
    <property type="entry name" value="Glyco_hydro/deAcase_b/a-brl"/>
</dbReference>
<dbReference type="Proteomes" id="UP001595453">
    <property type="component" value="Unassembled WGS sequence"/>
</dbReference>
<feature type="domain" description="NodB homology" evidence="4">
    <location>
        <begin position="80"/>
        <end position="288"/>
    </location>
</feature>
<keyword evidence="6" id="KW-1185">Reference proteome</keyword>
<evidence type="ECO:0000313" key="6">
    <source>
        <dbReference type="Proteomes" id="UP001595453"/>
    </source>
</evidence>
<dbReference type="EMBL" id="JBHRSD010000048">
    <property type="protein sequence ID" value="MFC3034840.1"/>
    <property type="molecule type" value="Genomic_DNA"/>
</dbReference>
<name>A0ABV7CQ94_9GAMM</name>
<sequence length="345" mass="39023">MSAKKLSHWCLFWLSLCALPVKSAVILQYHHVSETLPAVTSVSADTFRQHLQYLKDQDYQVVALNTLLDSLQAGKVLDDKTVAITFDDGYLNNFDTAAPILREFAYPYTIFVNPKLIDEGKSYVMTWAQLKALSQQGALIANHSAEHNYLHVHASEEDSQSWKARIKQDLSWSQQRIKDETGQDWPWIAYPYGEYNRDVQAIVKELGLIGIGQHSGAVNANTDWLAVPRYPASGQYANLDTLKTKLESAAFSFSAIEYDDTVTTNRQPSLKLTFAEINFHTSQLACYVSGQGHAKLSWVDERSVLIESPEPLKLGRSRYNCTAPIKTAPKRYFWYSHPWVVNDPS</sequence>